<dbReference type="EMBL" id="JBHRWW010000001">
    <property type="protein sequence ID" value="MFC3687195.1"/>
    <property type="molecule type" value="Genomic_DNA"/>
</dbReference>
<feature type="region of interest" description="Disordered" evidence="1">
    <location>
        <begin position="1"/>
        <end position="25"/>
    </location>
</feature>
<name>A0ABV7WBQ3_9MICO</name>
<dbReference type="RefSeq" id="WP_340289474.1">
    <property type="nucleotide sequence ID" value="NZ_JBBEOI010000008.1"/>
</dbReference>
<keyword evidence="4" id="KW-1185">Reference proteome</keyword>
<proteinExistence type="predicted"/>
<sequence>MEQNMIGARGVSPSVKRIPTGPTSPEDRLWTVHDVSAFLGVPVSTLYQWRVQSRGPACRRMGRHLRYRPEDVREWVAGLGDARVAW</sequence>
<protein>
    <submittedName>
        <fullName evidence="3">Helix-turn-helix transcriptional regulator</fullName>
    </submittedName>
</protein>
<dbReference type="SUPFAM" id="SSF46955">
    <property type="entry name" value="Putative DNA-binding domain"/>
    <property type="match status" value="1"/>
</dbReference>
<evidence type="ECO:0000313" key="4">
    <source>
        <dbReference type="Proteomes" id="UP001595685"/>
    </source>
</evidence>
<gene>
    <name evidence="3" type="ORF">ACFOLH_02435</name>
</gene>
<evidence type="ECO:0000256" key="1">
    <source>
        <dbReference type="SAM" id="MobiDB-lite"/>
    </source>
</evidence>
<reference evidence="4" key="1">
    <citation type="journal article" date="2019" name="Int. J. Syst. Evol. Microbiol.">
        <title>The Global Catalogue of Microorganisms (GCM) 10K type strain sequencing project: providing services to taxonomists for standard genome sequencing and annotation.</title>
        <authorList>
            <consortium name="The Broad Institute Genomics Platform"/>
            <consortium name="The Broad Institute Genome Sequencing Center for Infectious Disease"/>
            <person name="Wu L."/>
            <person name="Ma J."/>
        </authorList>
    </citation>
    <scope>NUCLEOTIDE SEQUENCE [LARGE SCALE GENOMIC DNA]</scope>
    <source>
        <strain evidence="4">NCAIM B.02333</strain>
    </source>
</reference>
<evidence type="ECO:0000259" key="2">
    <source>
        <dbReference type="Pfam" id="PF12728"/>
    </source>
</evidence>
<comment type="caution">
    <text evidence="3">The sequence shown here is derived from an EMBL/GenBank/DDBJ whole genome shotgun (WGS) entry which is preliminary data.</text>
</comment>
<dbReference type="Proteomes" id="UP001595685">
    <property type="component" value="Unassembled WGS sequence"/>
</dbReference>
<evidence type="ECO:0000313" key="3">
    <source>
        <dbReference type="EMBL" id="MFC3687195.1"/>
    </source>
</evidence>
<accession>A0ABV7WBQ3</accession>
<dbReference type="InterPro" id="IPR041657">
    <property type="entry name" value="HTH_17"/>
</dbReference>
<organism evidence="3 4">
    <name type="scientific">Aquipuribacter hungaricus</name>
    <dbReference type="NCBI Taxonomy" id="545624"/>
    <lineage>
        <taxon>Bacteria</taxon>
        <taxon>Bacillati</taxon>
        <taxon>Actinomycetota</taxon>
        <taxon>Actinomycetes</taxon>
        <taxon>Micrococcales</taxon>
        <taxon>Intrasporangiaceae</taxon>
        <taxon>Aquipuribacter</taxon>
    </lineage>
</organism>
<feature type="domain" description="Helix-turn-helix" evidence="2">
    <location>
        <begin position="31"/>
        <end position="77"/>
    </location>
</feature>
<dbReference type="Pfam" id="PF12728">
    <property type="entry name" value="HTH_17"/>
    <property type="match status" value="1"/>
</dbReference>
<dbReference type="InterPro" id="IPR009061">
    <property type="entry name" value="DNA-bd_dom_put_sf"/>
</dbReference>